<dbReference type="Gene3D" id="3.40.50.300">
    <property type="entry name" value="P-loop containing nucleotide triphosphate hydrolases"/>
    <property type="match status" value="1"/>
</dbReference>
<proteinExistence type="predicted"/>
<organism evidence="2">
    <name type="scientific">Ignisphaera aggregans</name>
    <dbReference type="NCBI Taxonomy" id="334771"/>
    <lineage>
        <taxon>Archaea</taxon>
        <taxon>Thermoproteota</taxon>
        <taxon>Thermoprotei</taxon>
        <taxon>Desulfurococcales</taxon>
        <taxon>Desulfurococcaceae</taxon>
        <taxon>Ignisphaera</taxon>
    </lineage>
</organism>
<gene>
    <name evidence="2" type="ORF">ENM66_07980</name>
</gene>
<dbReference type="AlphaFoldDB" id="A0A7J3Z8X6"/>
<dbReference type="PANTHER" id="PTHR34301:SF8">
    <property type="entry name" value="ATPASE DOMAIN-CONTAINING PROTEIN"/>
    <property type="match status" value="1"/>
</dbReference>
<evidence type="ECO:0000259" key="1">
    <source>
        <dbReference type="Pfam" id="PF01637"/>
    </source>
</evidence>
<accession>A0A7J3Z8X6</accession>
<dbReference type="InterPro" id="IPR011579">
    <property type="entry name" value="ATPase_dom"/>
</dbReference>
<dbReference type="Pfam" id="PF01637">
    <property type="entry name" value="ATPase_2"/>
    <property type="match status" value="1"/>
</dbReference>
<keyword evidence="2" id="KW-0067">ATP-binding</keyword>
<reference evidence="2" key="1">
    <citation type="journal article" date="2020" name="mSystems">
        <title>Genome- and Community-Level Interaction Insights into Carbon Utilization and Element Cycling Functions of Hydrothermarchaeota in Hydrothermal Sediment.</title>
        <authorList>
            <person name="Zhou Z."/>
            <person name="Liu Y."/>
            <person name="Xu W."/>
            <person name="Pan J."/>
            <person name="Luo Z.H."/>
            <person name="Li M."/>
        </authorList>
    </citation>
    <scope>NUCLEOTIDE SEQUENCE [LARGE SCALE GENOMIC DNA]</scope>
    <source>
        <strain evidence="2">SpSt-1105</strain>
    </source>
</reference>
<name>A0A7J3Z8X6_9CREN</name>
<dbReference type="InterPro" id="IPR036388">
    <property type="entry name" value="WH-like_DNA-bd_sf"/>
</dbReference>
<dbReference type="InterPro" id="IPR036390">
    <property type="entry name" value="WH_DNA-bd_sf"/>
</dbReference>
<evidence type="ECO:0000313" key="2">
    <source>
        <dbReference type="EMBL" id="HHQ51269.1"/>
    </source>
</evidence>
<dbReference type="SUPFAM" id="SSF52540">
    <property type="entry name" value="P-loop containing nucleoside triphosphate hydrolases"/>
    <property type="match status" value="1"/>
</dbReference>
<sequence length="355" mass="40268">MLFDPRPKARREDLYDFDEELERFVKALGEPMILVSGLRRTGKTSLILTSLSVSRAPFIYFDLREGARSYADLYKLVSRGFTEFVKRWSGLRSRFLEALSRVRGVSIAGVEVSFSWSPRKRPLLSELLDAVNDFAERIGLRIAVVFDELQSVRGSMGVALQSALAHSYDFNKSVTLVLAGSEMGVLYSILQNPESPLYGRAYVEVRTRKLSYSEAVDFLTKGFEEAGAAVSRGEVEEAVKELDGIIGWLAYYGYLRSRGMGSVEQVVREAIALAKKELEAFLSTRVSSRYRTVLRALAQGVREWGELKRELERLEKREVSDRVVHDVLVELKRHSIVDESNEFTDPVYRRASLEL</sequence>
<dbReference type="Gene3D" id="1.10.10.10">
    <property type="entry name" value="Winged helix-like DNA-binding domain superfamily/Winged helix DNA-binding domain"/>
    <property type="match status" value="1"/>
</dbReference>
<feature type="domain" description="ATPase" evidence="1">
    <location>
        <begin position="20"/>
        <end position="248"/>
    </location>
</feature>
<dbReference type="Gene3D" id="1.10.8.60">
    <property type="match status" value="1"/>
</dbReference>
<dbReference type="InterPro" id="IPR027417">
    <property type="entry name" value="P-loop_NTPase"/>
</dbReference>
<comment type="caution">
    <text evidence="2">The sequence shown here is derived from an EMBL/GenBank/DDBJ whole genome shotgun (WGS) entry which is preliminary data.</text>
</comment>
<keyword evidence="2" id="KW-0547">Nucleotide-binding</keyword>
<dbReference type="SUPFAM" id="SSF46785">
    <property type="entry name" value="Winged helix' DNA-binding domain"/>
    <property type="match status" value="1"/>
</dbReference>
<protein>
    <submittedName>
        <fullName evidence="2">ATP-binding protein</fullName>
    </submittedName>
</protein>
<dbReference type="GO" id="GO:0005524">
    <property type="term" value="F:ATP binding"/>
    <property type="evidence" value="ECO:0007669"/>
    <property type="project" value="UniProtKB-KW"/>
</dbReference>
<dbReference type="PANTHER" id="PTHR34301">
    <property type="entry name" value="DNA-BINDING PROTEIN-RELATED"/>
    <property type="match status" value="1"/>
</dbReference>
<dbReference type="EMBL" id="DRYQ01000118">
    <property type="protein sequence ID" value="HHQ51269.1"/>
    <property type="molecule type" value="Genomic_DNA"/>
</dbReference>